<evidence type="ECO:0008006" key="4">
    <source>
        <dbReference type="Google" id="ProtNLM"/>
    </source>
</evidence>
<keyword evidence="3" id="KW-1185">Reference proteome</keyword>
<reference evidence="2" key="1">
    <citation type="submission" date="2022-12" db="EMBL/GenBank/DDBJ databases">
        <authorList>
            <person name="Wang J."/>
        </authorList>
    </citation>
    <scope>NUCLEOTIDE SEQUENCE</scope>
    <source>
        <strain evidence="2">HY-42-06</strain>
    </source>
</reference>
<evidence type="ECO:0000313" key="2">
    <source>
        <dbReference type="EMBL" id="MCY6372199.1"/>
    </source>
</evidence>
<dbReference type="EMBL" id="JAPQES010000006">
    <property type="protein sequence ID" value="MCY6372199.1"/>
    <property type="molecule type" value="Genomic_DNA"/>
</dbReference>
<gene>
    <name evidence="2" type="ORF">OXH55_16330</name>
</gene>
<name>A0ABT4CT01_9CLOT</name>
<dbReference type="Proteomes" id="UP001079657">
    <property type="component" value="Unassembled WGS sequence"/>
</dbReference>
<keyword evidence="1" id="KW-0472">Membrane</keyword>
<keyword evidence="1" id="KW-1133">Transmembrane helix</keyword>
<evidence type="ECO:0000256" key="1">
    <source>
        <dbReference type="SAM" id="Phobius"/>
    </source>
</evidence>
<proteinExistence type="predicted"/>
<sequence>MRLRKNLLIYSIIIVLLTVPLLPYSYSDGFQFKFGYPIAYFTTFNIAPIRKDEILLMRIGVDIGAFLVDVVLVYLLFTLVSFLINKL</sequence>
<feature type="transmembrane region" description="Helical" evidence="1">
    <location>
        <begin position="7"/>
        <end position="26"/>
    </location>
</feature>
<keyword evidence="1" id="KW-0812">Transmembrane</keyword>
<feature type="transmembrane region" description="Helical" evidence="1">
    <location>
        <begin position="63"/>
        <end position="84"/>
    </location>
</feature>
<comment type="caution">
    <text evidence="2">The sequence shown here is derived from an EMBL/GenBank/DDBJ whole genome shotgun (WGS) entry which is preliminary data.</text>
</comment>
<organism evidence="2 3">
    <name type="scientific">Clostridium ganghwense</name>
    <dbReference type="NCBI Taxonomy" id="312089"/>
    <lineage>
        <taxon>Bacteria</taxon>
        <taxon>Bacillati</taxon>
        <taxon>Bacillota</taxon>
        <taxon>Clostridia</taxon>
        <taxon>Eubacteriales</taxon>
        <taxon>Clostridiaceae</taxon>
        <taxon>Clostridium</taxon>
    </lineage>
</organism>
<dbReference type="RefSeq" id="WP_268051133.1">
    <property type="nucleotide sequence ID" value="NZ_JAPQES010000006.1"/>
</dbReference>
<protein>
    <recommendedName>
        <fullName evidence="4">DUF4321 domain-containing protein</fullName>
    </recommendedName>
</protein>
<evidence type="ECO:0000313" key="3">
    <source>
        <dbReference type="Proteomes" id="UP001079657"/>
    </source>
</evidence>
<accession>A0ABT4CT01</accession>